<gene>
    <name evidence="10" type="ORF">SAMN05421721_11142</name>
</gene>
<dbReference type="GO" id="GO:0015199">
    <property type="term" value="F:amino-acid betaine transmembrane transporter activity"/>
    <property type="evidence" value="ECO:0007669"/>
    <property type="project" value="TreeGrafter"/>
</dbReference>
<name>A0A1I4S075_ECTMO</name>
<evidence type="ECO:0000256" key="9">
    <source>
        <dbReference type="SAM" id="Phobius"/>
    </source>
</evidence>
<dbReference type="InterPro" id="IPR045324">
    <property type="entry name" value="Small_multidrug_res"/>
</dbReference>
<dbReference type="OrthoDB" id="9808638at2"/>
<evidence type="ECO:0000256" key="2">
    <source>
        <dbReference type="ARBA" id="ARBA00022448"/>
    </source>
</evidence>
<keyword evidence="4 8" id="KW-0812">Transmembrane</keyword>
<dbReference type="GO" id="GO:0031460">
    <property type="term" value="P:glycine betaine transport"/>
    <property type="evidence" value="ECO:0007669"/>
    <property type="project" value="TreeGrafter"/>
</dbReference>
<sequence>MPPFLLLALAILAEVMGTTALKFSDGFTRWFPSLTVVLCYGAAFYLLGLVLRHVPVGVAYAIWAGGGIVLITLVGVVWLRQSLDLAGLVGIGLILAGVVVLQVFSRTVTLD</sequence>
<dbReference type="GO" id="GO:0015297">
    <property type="term" value="F:antiporter activity"/>
    <property type="evidence" value="ECO:0007669"/>
    <property type="project" value="TreeGrafter"/>
</dbReference>
<evidence type="ECO:0000256" key="6">
    <source>
        <dbReference type="ARBA" id="ARBA00023136"/>
    </source>
</evidence>
<dbReference type="InterPro" id="IPR037185">
    <property type="entry name" value="EmrE-like"/>
</dbReference>
<comment type="similarity">
    <text evidence="7 8">Belongs to the drug/metabolite transporter (DMT) superfamily. Small multidrug resistance (SMR) (TC 2.A.7.1) family.</text>
</comment>
<keyword evidence="2" id="KW-0813">Transport</keyword>
<dbReference type="Gene3D" id="1.10.3730.20">
    <property type="match status" value="1"/>
</dbReference>
<evidence type="ECO:0000256" key="5">
    <source>
        <dbReference type="ARBA" id="ARBA00022989"/>
    </source>
</evidence>
<reference evidence="10 11" key="1">
    <citation type="submission" date="2016-10" db="EMBL/GenBank/DDBJ databases">
        <authorList>
            <person name="de Groot N.N."/>
        </authorList>
    </citation>
    <scope>NUCLEOTIDE SEQUENCE [LARGE SCALE GENOMIC DNA]</scope>
    <source>
        <strain evidence="10 11">DSM 4180</strain>
    </source>
</reference>
<dbReference type="RefSeq" id="WP_090486058.1">
    <property type="nucleotide sequence ID" value="NZ_FOUO01000011.1"/>
</dbReference>
<dbReference type="PANTHER" id="PTHR30561:SF1">
    <property type="entry name" value="MULTIDRUG TRANSPORTER EMRE"/>
    <property type="match status" value="1"/>
</dbReference>
<dbReference type="STRING" id="195064.SAMN05421721_11142"/>
<evidence type="ECO:0000256" key="1">
    <source>
        <dbReference type="ARBA" id="ARBA00004651"/>
    </source>
</evidence>
<feature type="transmembrane region" description="Helical" evidence="9">
    <location>
        <begin position="58"/>
        <end position="79"/>
    </location>
</feature>
<feature type="transmembrane region" description="Helical" evidence="9">
    <location>
        <begin position="85"/>
        <end position="104"/>
    </location>
</feature>
<evidence type="ECO:0000256" key="7">
    <source>
        <dbReference type="ARBA" id="ARBA00038032"/>
    </source>
</evidence>
<dbReference type="FunFam" id="1.10.3730.20:FF:000001">
    <property type="entry name" value="Quaternary ammonium compound resistance transporter SugE"/>
    <property type="match status" value="1"/>
</dbReference>
<evidence type="ECO:0000256" key="3">
    <source>
        <dbReference type="ARBA" id="ARBA00022475"/>
    </source>
</evidence>
<proteinExistence type="inferred from homology"/>
<organism evidence="10 11">
    <name type="scientific">Ectothiorhodospira mobilis</name>
    <dbReference type="NCBI Taxonomy" id="195064"/>
    <lineage>
        <taxon>Bacteria</taxon>
        <taxon>Pseudomonadati</taxon>
        <taxon>Pseudomonadota</taxon>
        <taxon>Gammaproteobacteria</taxon>
        <taxon>Chromatiales</taxon>
        <taxon>Ectothiorhodospiraceae</taxon>
        <taxon>Ectothiorhodospira</taxon>
    </lineage>
</organism>
<protein>
    <submittedName>
        <fullName evidence="10">Small multidrug resistance pump</fullName>
    </submittedName>
</protein>
<evidence type="ECO:0000256" key="8">
    <source>
        <dbReference type="RuleBase" id="RU003942"/>
    </source>
</evidence>
<dbReference type="PANTHER" id="PTHR30561">
    <property type="entry name" value="SMR FAMILY PROTON-DEPENDENT DRUG EFFLUX TRANSPORTER SUGE"/>
    <property type="match status" value="1"/>
</dbReference>
<keyword evidence="6 9" id="KW-0472">Membrane</keyword>
<dbReference type="AlphaFoldDB" id="A0A1I4S075"/>
<keyword evidence="5 9" id="KW-1133">Transmembrane helix</keyword>
<dbReference type="EMBL" id="FOUO01000011">
    <property type="protein sequence ID" value="SFM57841.1"/>
    <property type="molecule type" value="Genomic_DNA"/>
</dbReference>
<dbReference type="Pfam" id="PF00893">
    <property type="entry name" value="Multi_Drug_Res"/>
    <property type="match status" value="1"/>
</dbReference>
<dbReference type="Proteomes" id="UP000199556">
    <property type="component" value="Unassembled WGS sequence"/>
</dbReference>
<keyword evidence="3" id="KW-1003">Cell membrane</keyword>
<comment type="subcellular location">
    <subcellularLocation>
        <location evidence="1 8">Cell membrane</location>
        <topology evidence="1 8">Multi-pass membrane protein</topology>
    </subcellularLocation>
</comment>
<dbReference type="GO" id="GO:1990961">
    <property type="term" value="P:xenobiotic detoxification by transmembrane export across the plasma membrane"/>
    <property type="evidence" value="ECO:0007669"/>
    <property type="project" value="UniProtKB-ARBA"/>
</dbReference>
<evidence type="ECO:0000313" key="10">
    <source>
        <dbReference type="EMBL" id="SFM57841.1"/>
    </source>
</evidence>
<dbReference type="GO" id="GO:0005886">
    <property type="term" value="C:plasma membrane"/>
    <property type="evidence" value="ECO:0007669"/>
    <property type="project" value="UniProtKB-SubCell"/>
</dbReference>
<evidence type="ECO:0000256" key="4">
    <source>
        <dbReference type="ARBA" id="ARBA00022692"/>
    </source>
</evidence>
<keyword evidence="11" id="KW-1185">Reference proteome</keyword>
<feature type="transmembrane region" description="Helical" evidence="9">
    <location>
        <begin position="30"/>
        <end position="51"/>
    </location>
</feature>
<dbReference type="GO" id="GO:0015220">
    <property type="term" value="F:choline transmembrane transporter activity"/>
    <property type="evidence" value="ECO:0007669"/>
    <property type="project" value="TreeGrafter"/>
</dbReference>
<dbReference type="InterPro" id="IPR000390">
    <property type="entry name" value="Small_drug/metabolite_transptr"/>
</dbReference>
<dbReference type="SUPFAM" id="SSF103481">
    <property type="entry name" value="Multidrug resistance efflux transporter EmrE"/>
    <property type="match status" value="1"/>
</dbReference>
<evidence type="ECO:0000313" key="11">
    <source>
        <dbReference type="Proteomes" id="UP000199556"/>
    </source>
</evidence>
<accession>A0A1I4S075</accession>